<evidence type="ECO:0000256" key="13">
    <source>
        <dbReference type="ARBA" id="ARBA00052873"/>
    </source>
</evidence>
<evidence type="ECO:0000256" key="10">
    <source>
        <dbReference type="ARBA" id="ARBA00023268"/>
    </source>
</evidence>
<keyword evidence="6 16" id="KW-0548">Nucleotidyltransferase</keyword>
<comment type="catalytic activity">
    <reaction evidence="12 16">
        <text>D-glycero-beta-D-manno-heptose 1-phosphate + ATP + H(+) = ADP-D-glycero-beta-D-manno-heptose + diphosphate</text>
        <dbReference type="Rhea" id="RHEA:27465"/>
        <dbReference type="ChEBI" id="CHEBI:15378"/>
        <dbReference type="ChEBI" id="CHEBI:30616"/>
        <dbReference type="ChEBI" id="CHEBI:33019"/>
        <dbReference type="ChEBI" id="CHEBI:59967"/>
        <dbReference type="ChEBI" id="CHEBI:61593"/>
        <dbReference type="EC" id="2.7.7.70"/>
    </reaction>
</comment>
<dbReference type="NCBIfam" id="TIGR02199">
    <property type="entry name" value="rfaE_dom_II"/>
    <property type="match status" value="1"/>
</dbReference>
<dbReference type="Pfam" id="PF00294">
    <property type="entry name" value="PfkB"/>
    <property type="match status" value="1"/>
</dbReference>
<evidence type="ECO:0000259" key="18">
    <source>
        <dbReference type="Pfam" id="PF01467"/>
    </source>
</evidence>
<evidence type="ECO:0000256" key="7">
    <source>
        <dbReference type="ARBA" id="ARBA00022741"/>
    </source>
</evidence>
<dbReference type="FunFam" id="3.40.50.620:FF:000028">
    <property type="entry name" value="Bifunctional protein HldE"/>
    <property type="match status" value="1"/>
</dbReference>
<evidence type="ECO:0000256" key="15">
    <source>
        <dbReference type="ARBA" id="ARBA00061122"/>
    </source>
</evidence>
<evidence type="ECO:0000256" key="9">
    <source>
        <dbReference type="ARBA" id="ARBA00022840"/>
    </source>
</evidence>
<feature type="domain" description="Carbohydrate kinase PfkB" evidence="17">
    <location>
        <begin position="9"/>
        <end position="301"/>
    </location>
</feature>
<dbReference type="InterPro" id="IPR029056">
    <property type="entry name" value="Ribokinase-like"/>
</dbReference>
<evidence type="ECO:0000313" key="20">
    <source>
        <dbReference type="EMBL" id="HBU51032.1"/>
    </source>
</evidence>
<protein>
    <recommendedName>
        <fullName evidence="16">Bifunctional protein HldE</fullName>
    </recommendedName>
    <domain>
        <recommendedName>
            <fullName evidence="16">D-beta-D-heptose 7-phosphate kinase</fullName>
            <ecNumber evidence="16">2.7.1.167</ecNumber>
        </recommendedName>
        <alternativeName>
            <fullName evidence="16">D-beta-D-heptose 7-phosphotransferase</fullName>
        </alternativeName>
        <alternativeName>
            <fullName evidence="16">D-glycero-beta-D-manno-heptose-7-phosphate kinase</fullName>
        </alternativeName>
    </domain>
    <domain>
        <recommendedName>
            <fullName evidence="16">D-beta-D-heptose 1-phosphate adenylyltransferase</fullName>
            <ecNumber evidence="16">2.7.7.70</ecNumber>
        </recommendedName>
        <alternativeName>
            <fullName evidence="16">D-glycero-beta-D-manno-heptose 1-phosphate adenylyltransferase</fullName>
        </alternativeName>
    </domain>
</protein>
<organism evidence="19 21">
    <name type="scientific">Alteromonas australica</name>
    <dbReference type="NCBI Taxonomy" id="589873"/>
    <lineage>
        <taxon>Bacteria</taxon>
        <taxon>Pseudomonadati</taxon>
        <taxon>Pseudomonadota</taxon>
        <taxon>Gammaproteobacteria</taxon>
        <taxon>Alteromonadales</taxon>
        <taxon>Alteromonadaceae</taxon>
        <taxon>Alteromonas/Salinimonas group</taxon>
        <taxon>Alteromonas</taxon>
    </lineage>
</organism>
<dbReference type="EMBL" id="DONK01000107">
    <property type="protein sequence ID" value="HBU51032.1"/>
    <property type="molecule type" value="Genomic_DNA"/>
</dbReference>
<comment type="caution">
    <text evidence="19">The sequence shown here is derived from an EMBL/GenBank/DDBJ whole genome shotgun (WGS) entry which is preliminary data.</text>
</comment>
<dbReference type="InterPro" id="IPR002173">
    <property type="entry name" value="Carboh/pur_kinase_PfkB_CS"/>
</dbReference>
<dbReference type="NCBIfam" id="TIGR00125">
    <property type="entry name" value="cyt_tran_rel"/>
    <property type="match status" value="1"/>
</dbReference>
<evidence type="ECO:0000256" key="5">
    <source>
        <dbReference type="ARBA" id="ARBA00022679"/>
    </source>
</evidence>
<dbReference type="SUPFAM" id="SSF53613">
    <property type="entry name" value="Ribokinase-like"/>
    <property type="match status" value="1"/>
</dbReference>
<evidence type="ECO:0000313" key="22">
    <source>
        <dbReference type="Proteomes" id="UP000264779"/>
    </source>
</evidence>
<proteinExistence type="inferred from homology"/>
<keyword evidence="10 16" id="KW-0511">Multifunctional enzyme</keyword>
<dbReference type="InterPro" id="IPR011611">
    <property type="entry name" value="PfkB_dom"/>
</dbReference>
<dbReference type="GO" id="GO:0097171">
    <property type="term" value="P:ADP-L-glycero-beta-D-manno-heptose biosynthetic process"/>
    <property type="evidence" value="ECO:0007669"/>
    <property type="project" value="UniProtKB-UniPathway"/>
</dbReference>
<name>A0A350P884_9ALTE</name>
<dbReference type="STRING" id="589873.EP12_13980"/>
<evidence type="ECO:0000256" key="11">
    <source>
        <dbReference type="ARBA" id="ARBA00023277"/>
    </source>
</evidence>
<reference evidence="21 22" key="1">
    <citation type="journal article" date="2018" name="Nat. Biotechnol.">
        <title>A standardized bacterial taxonomy based on genome phylogeny substantially revises the tree of life.</title>
        <authorList>
            <person name="Parks D.H."/>
            <person name="Chuvochina M."/>
            <person name="Waite D.W."/>
            <person name="Rinke C."/>
            <person name="Skarshewski A."/>
            <person name="Chaumeil P.A."/>
            <person name="Hugenholtz P."/>
        </authorList>
    </citation>
    <scope>NUCLEOTIDE SEQUENCE [LARGE SCALE GENOMIC DNA]</scope>
    <source>
        <strain evidence="20">UBA11621</strain>
        <strain evidence="19">UBA11978</strain>
    </source>
</reference>
<comment type="similarity">
    <text evidence="14 16">In the N-terminal section; belongs to the carbohydrate kinase PfkB family.</text>
</comment>
<dbReference type="InterPro" id="IPR023030">
    <property type="entry name" value="Bifunc_HldE"/>
</dbReference>
<dbReference type="GO" id="GO:0033785">
    <property type="term" value="F:heptose 7-phosphate kinase activity"/>
    <property type="evidence" value="ECO:0007669"/>
    <property type="project" value="UniProtKB-UniRule"/>
</dbReference>
<keyword evidence="5 16" id="KW-0808">Transferase</keyword>
<dbReference type="AlphaFoldDB" id="A0A350P884"/>
<evidence type="ECO:0000313" key="19">
    <source>
        <dbReference type="EMBL" id="HAW77501.1"/>
    </source>
</evidence>
<dbReference type="EC" id="2.7.7.70" evidence="16"/>
<dbReference type="UniPathway" id="UPA00958"/>
<gene>
    <name evidence="16" type="primary">hldE</name>
    <name evidence="19" type="ORF">DCW74_17440</name>
    <name evidence="20" type="ORF">DEB45_07215</name>
</gene>
<dbReference type="UniPathway" id="UPA00356">
    <property type="reaction ID" value="UER00437"/>
</dbReference>
<comment type="function">
    <text evidence="1 16">Catalyzes the phosphorylation of D-glycero-D-manno-heptose 7-phosphate at the C-1 position to selectively form D-glycero-beta-D-manno-heptose-1,7-bisphosphate.</text>
</comment>
<comment type="function">
    <text evidence="2 16">Catalyzes the ADP transfer from ATP to D-glycero-beta-D-manno-heptose 1-phosphate, yielding ADP-D-glycero-beta-D-manno-heptose.</text>
</comment>
<dbReference type="InterPro" id="IPR004821">
    <property type="entry name" value="Cyt_trans-like"/>
</dbReference>
<dbReference type="GO" id="GO:0033786">
    <property type="term" value="F:heptose-1-phosphate adenylyltransferase activity"/>
    <property type="evidence" value="ECO:0007669"/>
    <property type="project" value="UniProtKB-UniRule"/>
</dbReference>
<dbReference type="PROSITE" id="PS00583">
    <property type="entry name" value="PFKB_KINASES_1"/>
    <property type="match status" value="1"/>
</dbReference>
<evidence type="ECO:0000256" key="6">
    <source>
        <dbReference type="ARBA" id="ARBA00022695"/>
    </source>
</evidence>
<dbReference type="Proteomes" id="UP000263517">
    <property type="component" value="Unassembled WGS sequence"/>
</dbReference>
<dbReference type="RefSeq" id="WP_272966240.1">
    <property type="nucleotide sequence ID" value="NZ_CALBIY010000102.1"/>
</dbReference>
<dbReference type="InterPro" id="IPR014729">
    <property type="entry name" value="Rossmann-like_a/b/a_fold"/>
</dbReference>
<evidence type="ECO:0000256" key="12">
    <source>
        <dbReference type="ARBA" id="ARBA00047428"/>
    </source>
</evidence>
<dbReference type="EC" id="2.7.1.167" evidence="16"/>
<sequence length="476" mass="50989">MILPDFSQAKVLIVGDLMLDRYWSGGTGRISPEAPVPVVNVSGSEDRPGGAANVAVNVATLGAKVTLLGMCGHDENARILKEKLSSFDINCEFFEVPERDTITKLRVMSRNQQLLRLDFEKSFADVDKSALLTTFNQALDDVDIVILSDYAKGCLSDPQSLIRAAKQKGKKVIVDPKGSDFEKYANATLITPNVSELYAVVGEQDNEQSLVASAQSLKASLSLDGLLLTRSEDGMTLFETGEDEFHLPAKAKEVYDVTGAGDTVVSTLAVALASRLPMQAACVLANLAASVVVGKLGTSTVTNTELALAVGEQSVHLDGGVMSEEQLAIAMRASKSRGERIVMTNGCFDILHSGHVSYLEEAAQLGDRLIVAVNTDRSVTELKGPGRPVNNVNRRMAVLAGLSAVDWVVPFEEDTPQRLIARLLPDILVKGGDYKIEDIAGGKEVIENGGEVKVLTFEDGVSTTGIIERITKNKLS</sequence>
<evidence type="ECO:0000256" key="4">
    <source>
        <dbReference type="ARBA" id="ARBA00011738"/>
    </source>
</evidence>
<evidence type="ECO:0000256" key="16">
    <source>
        <dbReference type="HAMAP-Rule" id="MF_01603"/>
    </source>
</evidence>
<comment type="similarity">
    <text evidence="15 16">In the C-terminal section; belongs to the cytidylyltransferase family.</text>
</comment>
<dbReference type="InterPro" id="IPR011914">
    <property type="entry name" value="RfaE_dom_II"/>
</dbReference>
<dbReference type="SUPFAM" id="SSF52374">
    <property type="entry name" value="Nucleotidylyl transferase"/>
    <property type="match status" value="1"/>
</dbReference>
<evidence type="ECO:0000256" key="8">
    <source>
        <dbReference type="ARBA" id="ARBA00022777"/>
    </source>
</evidence>
<dbReference type="CDD" id="cd01172">
    <property type="entry name" value="RfaE_like"/>
    <property type="match status" value="1"/>
</dbReference>
<dbReference type="PANTHER" id="PTHR46969:SF1">
    <property type="entry name" value="BIFUNCTIONAL PROTEIN HLDE"/>
    <property type="match status" value="1"/>
</dbReference>
<comment type="pathway">
    <text evidence="16">Nucleotide-sugar biosynthesis; ADP-L-glycero-beta-D-manno-heptose biosynthesis; ADP-L-glycero-beta-D-manno-heptose from D-glycero-beta-D-manno-heptose 7-phosphate: step 1/4.</text>
</comment>
<dbReference type="NCBIfam" id="NF008454">
    <property type="entry name" value="PRK11316.1"/>
    <property type="match status" value="1"/>
</dbReference>
<dbReference type="InterPro" id="IPR011913">
    <property type="entry name" value="RfaE_dom_I"/>
</dbReference>
<dbReference type="Gene3D" id="3.40.1190.20">
    <property type="match status" value="1"/>
</dbReference>
<dbReference type="FunFam" id="3.40.1190.20:FF:000002">
    <property type="entry name" value="Bifunctional protein HldE"/>
    <property type="match status" value="1"/>
</dbReference>
<comment type="subunit">
    <text evidence="4 16">Homodimer.</text>
</comment>
<dbReference type="PANTHER" id="PTHR46969">
    <property type="entry name" value="BIFUNCTIONAL PROTEIN HLDE"/>
    <property type="match status" value="1"/>
</dbReference>
<feature type="active site" evidence="16">
    <location>
        <position position="262"/>
    </location>
</feature>
<comment type="catalytic activity">
    <reaction evidence="13 16">
        <text>D-glycero-beta-D-manno-heptose 7-phosphate + ATP = D-glycero-beta-D-manno-heptose 1,7-bisphosphate + ADP + H(+)</text>
        <dbReference type="Rhea" id="RHEA:27473"/>
        <dbReference type="ChEBI" id="CHEBI:15378"/>
        <dbReference type="ChEBI" id="CHEBI:30616"/>
        <dbReference type="ChEBI" id="CHEBI:60204"/>
        <dbReference type="ChEBI" id="CHEBI:60208"/>
        <dbReference type="ChEBI" id="CHEBI:456216"/>
        <dbReference type="EC" id="2.7.1.167"/>
    </reaction>
</comment>
<dbReference type="Proteomes" id="UP000264779">
    <property type="component" value="Unassembled WGS sequence"/>
</dbReference>
<dbReference type="GO" id="GO:0005829">
    <property type="term" value="C:cytosol"/>
    <property type="evidence" value="ECO:0007669"/>
    <property type="project" value="TreeGrafter"/>
</dbReference>
<feature type="region of interest" description="Ribokinase" evidence="16">
    <location>
        <begin position="1"/>
        <end position="317"/>
    </location>
</feature>
<evidence type="ECO:0000256" key="1">
    <source>
        <dbReference type="ARBA" id="ARBA00002319"/>
    </source>
</evidence>
<dbReference type="Pfam" id="PF01467">
    <property type="entry name" value="CTP_transf_like"/>
    <property type="match status" value="1"/>
</dbReference>
<comment type="pathway">
    <text evidence="16">Nucleotide-sugar biosynthesis; ADP-L-glycero-beta-D-manno-heptose biosynthesis; ADP-L-glycero-beta-D-manno-heptose from D-glycero-beta-D-manno-heptose 7-phosphate: step 3/4.</text>
</comment>
<evidence type="ECO:0000313" key="21">
    <source>
        <dbReference type="Proteomes" id="UP000263517"/>
    </source>
</evidence>
<feature type="domain" description="Cytidyltransferase-like" evidence="18">
    <location>
        <begin position="343"/>
        <end position="469"/>
    </location>
</feature>
<keyword evidence="11 16" id="KW-0119">Carbohydrate metabolism</keyword>
<dbReference type="EMBL" id="DNAN01000607">
    <property type="protein sequence ID" value="HAW77501.1"/>
    <property type="molecule type" value="Genomic_DNA"/>
</dbReference>
<dbReference type="GO" id="GO:0005524">
    <property type="term" value="F:ATP binding"/>
    <property type="evidence" value="ECO:0007669"/>
    <property type="project" value="UniProtKB-UniRule"/>
</dbReference>
<dbReference type="GO" id="GO:0016773">
    <property type="term" value="F:phosphotransferase activity, alcohol group as acceptor"/>
    <property type="evidence" value="ECO:0007669"/>
    <property type="project" value="InterPro"/>
</dbReference>
<evidence type="ECO:0000256" key="3">
    <source>
        <dbReference type="ARBA" id="ARBA00004713"/>
    </source>
</evidence>
<keyword evidence="9 16" id="KW-0067">ATP-binding</keyword>
<keyword evidence="7 16" id="KW-0547">Nucleotide-binding</keyword>
<dbReference type="NCBIfam" id="TIGR02198">
    <property type="entry name" value="rfaE_dom_I"/>
    <property type="match status" value="1"/>
</dbReference>
<comment type="pathway">
    <text evidence="3">Bacterial outer membrane biogenesis; LPS core biosynthesis.</text>
</comment>
<evidence type="ECO:0000259" key="17">
    <source>
        <dbReference type="Pfam" id="PF00294"/>
    </source>
</evidence>
<dbReference type="Gene3D" id="3.40.50.620">
    <property type="entry name" value="HUPs"/>
    <property type="match status" value="1"/>
</dbReference>
<dbReference type="GO" id="GO:0009244">
    <property type="term" value="P:lipopolysaccharide core region biosynthetic process"/>
    <property type="evidence" value="ECO:0007669"/>
    <property type="project" value="UniProtKB-UniPathway"/>
</dbReference>
<keyword evidence="8 16" id="KW-0418">Kinase</keyword>
<dbReference type="HAMAP" id="MF_01603">
    <property type="entry name" value="HldE"/>
    <property type="match status" value="1"/>
</dbReference>
<evidence type="ECO:0000256" key="2">
    <source>
        <dbReference type="ARBA" id="ARBA00003753"/>
    </source>
</evidence>
<feature type="binding site" evidence="16">
    <location>
        <begin position="193"/>
        <end position="196"/>
    </location>
    <ligand>
        <name>ATP</name>
        <dbReference type="ChEBI" id="CHEBI:30616"/>
    </ligand>
</feature>
<accession>A0A350P884</accession>
<feature type="region of interest" description="Cytidylyltransferase" evidence="16">
    <location>
        <begin position="343"/>
        <end position="476"/>
    </location>
</feature>
<evidence type="ECO:0000256" key="14">
    <source>
        <dbReference type="ARBA" id="ARBA00060955"/>
    </source>
</evidence>